<dbReference type="NCBIfam" id="TIGR01420">
    <property type="entry name" value="pilT_fam"/>
    <property type="match status" value="1"/>
</dbReference>
<dbReference type="Gene3D" id="3.30.450.90">
    <property type="match status" value="1"/>
</dbReference>
<evidence type="ECO:0000313" key="4">
    <source>
        <dbReference type="EMBL" id="MFA9459706.1"/>
    </source>
</evidence>
<dbReference type="EMBL" id="JBGUAW010000002">
    <property type="protein sequence ID" value="MFA9459706.1"/>
    <property type="molecule type" value="Genomic_DNA"/>
</dbReference>
<dbReference type="RefSeq" id="WP_373654495.1">
    <property type="nucleotide sequence ID" value="NZ_JBGUAW010000002.1"/>
</dbReference>
<feature type="domain" description="Bacterial type II secretion system protein E" evidence="3">
    <location>
        <begin position="68"/>
        <end position="275"/>
    </location>
</feature>
<reference evidence="4 5" key="1">
    <citation type="submission" date="2024-08" db="EMBL/GenBank/DDBJ databases">
        <title>Whole-genome sequencing of halo(alkali)philic microorganisms from hypersaline lakes.</title>
        <authorList>
            <person name="Sorokin D.Y."/>
            <person name="Merkel A.Y."/>
            <person name="Messina E."/>
            <person name="Yakimov M."/>
        </authorList>
    </citation>
    <scope>NUCLEOTIDE SEQUENCE [LARGE SCALE GENOMIC DNA]</scope>
    <source>
        <strain evidence="4 5">Cl-TMA</strain>
    </source>
</reference>
<feature type="region of interest" description="Disordered" evidence="2">
    <location>
        <begin position="358"/>
        <end position="383"/>
    </location>
</feature>
<dbReference type="InterPro" id="IPR027417">
    <property type="entry name" value="P-loop_NTPase"/>
</dbReference>
<gene>
    <name evidence="4" type="ORF">ACERLL_02560</name>
</gene>
<dbReference type="PANTHER" id="PTHR30486:SF12">
    <property type="entry name" value="TYPE IV PILUS ATPASE PILU"/>
    <property type="match status" value="1"/>
</dbReference>
<dbReference type="Gene3D" id="3.40.50.300">
    <property type="entry name" value="P-loop containing nucleotide triphosphate hydrolases"/>
    <property type="match status" value="1"/>
</dbReference>
<dbReference type="InterPro" id="IPR050921">
    <property type="entry name" value="T4SS_GSP_E_ATPase"/>
</dbReference>
<protein>
    <submittedName>
        <fullName evidence="4">PilT/PilU family type 4a pilus ATPase</fullName>
    </submittedName>
</protein>
<dbReference type="PANTHER" id="PTHR30486">
    <property type="entry name" value="TWITCHING MOTILITY PROTEIN PILT"/>
    <property type="match status" value="1"/>
</dbReference>
<evidence type="ECO:0000259" key="3">
    <source>
        <dbReference type="Pfam" id="PF00437"/>
    </source>
</evidence>
<comment type="caution">
    <text evidence="4">The sequence shown here is derived from an EMBL/GenBank/DDBJ whole genome shotgun (WGS) entry which is preliminary data.</text>
</comment>
<organism evidence="4 5">
    <name type="scientific">Thiohalorhabdus methylotrophus</name>
    <dbReference type="NCBI Taxonomy" id="3242694"/>
    <lineage>
        <taxon>Bacteria</taxon>
        <taxon>Pseudomonadati</taxon>
        <taxon>Pseudomonadota</taxon>
        <taxon>Gammaproteobacteria</taxon>
        <taxon>Thiohalorhabdales</taxon>
        <taxon>Thiohalorhabdaceae</taxon>
        <taxon>Thiohalorhabdus</taxon>
    </lineage>
</organism>
<dbReference type="InterPro" id="IPR006321">
    <property type="entry name" value="PilT/PilU"/>
</dbReference>
<proteinExistence type="inferred from homology"/>
<dbReference type="Pfam" id="PF00437">
    <property type="entry name" value="T2SSE"/>
    <property type="match status" value="1"/>
</dbReference>
<evidence type="ECO:0000256" key="1">
    <source>
        <dbReference type="ARBA" id="ARBA00006611"/>
    </source>
</evidence>
<comment type="similarity">
    <text evidence="1">Belongs to the GSP E family.</text>
</comment>
<name>A0ABV4TQX6_9GAMM</name>
<dbReference type="Proteomes" id="UP001575181">
    <property type="component" value="Unassembled WGS sequence"/>
</dbReference>
<evidence type="ECO:0000256" key="2">
    <source>
        <dbReference type="SAM" id="MobiDB-lite"/>
    </source>
</evidence>
<dbReference type="InterPro" id="IPR001482">
    <property type="entry name" value="T2SS/T4SS_dom"/>
</dbReference>
<sequence length="383" mass="42511">MDLNALLKFMVDKAGSDLYLSTGTPPSMKVDGRLARVGKTPVKAEDTERIAASILNERQKAEFERDLELNLALSYSGLGRFRVNLFRQRGTVGLVIRRIYDVIPSFEELHLPPRVREVIDAQRGMVLVVGATGSGKSTTLAAMIDHRNSTSADHIITVEDPIEYVHSHKKSLVNQRELGMDTLSWESALENTLRQAPDVILIGEVRNARVMEHLIAFADTGHLAISTLHANNANQAMERIVNFFTEDRYNQTLMDLSLNLRAVISQRLIPRADGRGRVAAVEILLNTPTVADLIAQGRFGEIKQAMEESRDEGMQTFDQALLDLYNRGEITAEDAQGHADSVNDVRLAVKMARIEKGESVPEETNYQLDDDSAGRGGKGPRRL</sequence>
<evidence type="ECO:0000313" key="5">
    <source>
        <dbReference type="Proteomes" id="UP001575181"/>
    </source>
</evidence>
<accession>A0ABV4TQX6</accession>
<keyword evidence="5" id="KW-1185">Reference proteome</keyword>
<dbReference type="CDD" id="cd01131">
    <property type="entry name" value="PilT"/>
    <property type="match status" value="1"/>
</dbReference>
<dbReference type="SUPFAM" id="SSF52540">
    <property type="entry name" value="P-loop containing nucleoside triphosphate hydrolases"/>
    <property type="match status" value="1"/>
</dbReference>